<dbReference type="AlphaFoldDB" id="A0A848EE84"/>
<dbReference type="EMBL" id="JABBKX010000003">
    <property type="protein sequence ID" value="NMJ41807.1"/>
    <property type="molecule type" value="Genomic_DNA"/>
</dbReference>
<dbReference type="RefSeq" id="WP_170054047.1">
    <property type="nucleotide sequence ID" value="NZ_JABBKX010000003.1"/>
</dbReference>
<proteinExistence type="predicted"/>
<dbReference type="SUPFAM" id="SSF51126">
    <property type="entry name" value="Pectin lyase-like"/>
    <property type="match status" value="1"/>
</dbReference>
<evidence type="ECO:0000313" key="2">
    <source>
        <dbReference type="Proteomes" id="UP000548582"/>
    </source>
</evidence>
<comment type="caution">
    <text evidence="1">The sequence shown here is derived from an EMBL/GenBank/DDBJ whole genome shotgun (WGS) entry which is preliminary data.</text>
</comment>
<gene>
    <name evidence="1" type="ORF">GWK16_11175</name>
</gene>
<dbReference type="Proteomes" id="UP000548582">
    <property type="component" value="Unassembled WGS sequence"/>
</dbReference>
<protein>
    <recommendedName>
        <fullName evidence="3">Pectate lyase superfamily protein domain-containing protein</fullName>
    </recommendedName>
</protein>
<dbReference type="Gene3D" id="2.160.20.10">
    <property type="entry name" value="Single-stranded right-handed beta-helix, Pectin lyase-like"/>
    <property type="match status" value="1"/>
</dbReference>
<reference evidence="1 2" key="1">
    <citation type="submission" date="2020-03" db="EMBL/GenBank/DDBJ databases">
        <authorList>
            <person name="Sun Q."/>
        </authorList>
    </citation>
    <scope>NUCLEOTIDE SEQUENCE [LARGE SCALE GENOMIC DNA]</scope>
    <source>
        <strain evidence="1 2">JC162</strain>
    </source>
</reference>
<evidence type="ECO:0008006" key="3">
    <source>
        <dbReference type="Google" id="ProtNLM"/>
    </source>
</evidence>
<accession>A0A848EE84</accession>
<name>A0A848EE84_9PROT</name>
<dbReference type="InterPro" id="IPR011050">
    <property type="entry name" value="Pectin_lyase_fold/virulence"/>
</dbReference>
<keyword evidence="2" id="KW-1185">Reference proteome</keyword>
<sequence length="701" mass="71442">MSDTKISALPAIASAADADLLPVVQGSGPSATTRRASIAQLRAGLLADRPVHVREYGAVGDGVANDAPAIQAAVDAMAASGGGVLQFGPRRYRLASPVTVNGVSIIFQGAGFTEGPAPRDGTWFTIDTTGFTPFTFTGVNTRGCAVRDIAVHQTHGAAQVPGWTPTAYDFVFRVQDCLGSIDFENVFLCAVNRGIWIDNSGRFNIQRLRGQVFTGGIEIDRSYDIGRIDHVHFWTFATSDDDVLAYQQQNLDAILLRRNDGIFLDDIFALGARSVLRFSASASGVTTKFYVGNLYTDFAKYGVWIDGSGVDGQIANATTQGEAITPPGAVLPGSNGIRIDGSNTRLHVGNLRIDAVESNAIMVAGSGNRVDVFSFRAERFNTLNDGSAAIQVANVASGTPNAVYVGTPPLLSNGNGGPLANTGTNGFVASGGPAGRIDRPGVMVGGENNGLYLPASGEIATVAGGTEVLRATSAGTVTVGGPTSAPGFRVVTPASSVNVVEARSAVTAQAPSLSAAGSDANVNLAVAAKGTGTVVAQTRGATALEVGAAATPVNSVRVNGSATGTAVGVVAQGSDANIALALAAKGTNPVQLQTRGATALEVNATGTPGNFLRVNATAAGSAPQLISQGSDTNVGLQLSGKGTGMVSVVGPLQLATYTVATLPAAASYPRGIVYVSDGTTNKRFAVSDGTSWRWPDGAVVS</sequence>
<organism evidence="1 2">
    <name type="scientific">Neoroseomonas marina</name>
    <dbReference type="NCBI Taxonomy" id="1232220"/>
    <lineage>
        <taxon>Bacteria</taxon>
        <taxon>Pseudomonadati</taxon>
        <taxon>Pseudomonadota</taxon>
        <taxon>Alphaproteobacteria</taxon>
        <taxon>Acetobacterales</taxon>
        <taxon>Acetobacteraceae</taxon>
        <taxon>Neoroseomonas</taxon>
    </lineage>
</organism>
<evidence type="ECO:0000313" key="1">
    <source>
        <dbReference type="EMBL" id="NMJ41807.1"/>
    </source>
</evidence>
<dbReference type="InterPro" id="IPR012334">
    <property type="entry name" value="Pectin_lyas_fold"/>
</dbReference>